<dbReference type="AlphaFoldDB" id="A0A4Q0VM24"/>
<dbReference type="Pfam" id="PF00069">
    <property type="entry name" value="Pkinase"/>
    <property type="match status" value="1"/>
</dbReference>
<dbReference type="Gene3D" id="3.30.200.20">
    <property type="entry name" value="Phosphorylase Kinase, domain 1"/>
    <property type="match status" value="1"/>
</dbReference>
<dbReference type="PROSITE" id="PS00109">
    <property type="entry name" value="PROTEIN_KINASE_TYR"/>
    <property type="match status" value="1"/>
</dbReference>
<dbReference type="GO" id="GO:0005524">
    <property type="term" value="F:ATP binding"/>
    <property type="evidence" value="ECO:0007669"/>
    <property type="project" value="InterPro"/>
</dbReference>
<keyword evidence="2" id="KW-0808">Transferase</keyword>
<sequence length="249" mass="29029">MSNLKWDKYEVKAIPIGDGFQGQVYQAYDPYSNKKVAIKKMLKLKHVERELALMQNYGTHPNLPEYYDYFLFNNCGYIVMEFIHGEPLINYKNNFEEKAAIRIILSVLEGFEHLHAKGYLHCDIAPQNIMVQLQDEYTVKIIDFANGVQKGKAGVFEGRKYQKKNPYGPPEVRTKHWLIDDSTDLYGVAATCVYLLTNTQPEYSEREKTHVFTIANKKLHKVLQKAMHPERKKRYQSAREFITALQPFV</sequence>
<dbReference type="InterPro" id="IPR000719">
    <property type="entry name" value="Prot_kinase_dom"/>
</dbReference>
<evidence type="ECO:0000313" key="2">
    <source>
        <dbReference type="EMBL" id="RXI96467.1"/>
    </source>
</evidence>
<dbReference type="EMBL" id="QOUX01000047">
    <property type="protein sequence ID" value="RXI96467.1"/>
    <property type="molecule type" value="Genomic_DNA"/>
</dbReference>
<dbReference type="GO" id="GO:0004674">
    <property type="term" value="F:protein serine/threonine kinase activity"/>
    <property type="evidence" value="ECO:0007669"/>
    <property type="project" value="UniProtKB-KW"/>
</dbReference>
<dbReference type="InterPro" id="IPR008266">
    <property type="entry name" value="Tyr_kinase_AS"/>
</dbReference>
<protein>
    <submittedName>
        <fullName evidence="2">Serine/threonine protein kinase</fullName>
    </submittedName>
</protein>
<reference evidence="2 3" key="1">
    <citation type="journal article" date="2019" name="Int. J. Syst. Evol. Microbiol.">
        <title>Anaerobacillus alkaliphilus sp. nov., a novel alkaliphilic and moderately halophilic bacterium.</title>
        <authorList>
            <person name="Borsodi A.K."/>
            <person name="Aszalos J.M."/>
            <person name="Bihari P."/>
            <person name="Nagy I."/>
            <person name="Schumann P."/>
            <person name="Sproer C."/>
            <person name="Kovacs A.L."/>
            <person name="Boka K."/>
            <person name="Dobosy P."/>
            <person name="Ovari M."/>
            <person name="Szili-Kovacs T."/>
            <person name="Toth E."/>
        </authorList>
    </citation>
    <scope>NUCLEOTIDE SEQUENCE [LARGE SCALE GENOMIC DNA]</scope>
    <source>
        <strain evidence="2 3">B16-10</strain>
    </source>
</reference>
<keyword evidence="3" id="KW-1185">Reference proteome</keyword>
<dbReference type="PANTHER" id="PTHR44167:SF24">
    <property type="entry name" value="SERINE_THREONINE-PROTEIN KINASE CHK2"/>
    <property type="match status" value="1"/>
</dbReference>
<keyword evidence="2" id="KW-0723">Serine/threonine-protein kinase</keyword>
<comment type="caution">
    <text evidence="2">The sequence shown here is derived from an EMBL/GenBank/DDBJ whole genome shotgun (WGS) entry which is preliminary data.</text>
</comment>
<dbReference type="OrthoDB" id="9762169at2"/>
<feature type="domain" description="Protein kinase" evidence="1">
    <location>
        <begin position="10"/>
        <end position="249"/>
    </location>
</feature>
<dbReference type="PROSITE" id="PS50011">
    <property type="entry name" value="PROTEIN_KINASE_DOM"/>
    <property type="match status" value="1"/>
</dbReference>
<gene>
    <name evidence="2" type="ORF">DS745_22415</name>
</gene>
<proteinExistence type="predicted"/>
<dbReference type="InterPro" id="IPR011009">
    <property type="entry name" value="Kinase-like_dom_sf"/>
</dbReference>
<accession>A0A4Q0VM24</accession>
<dbReference type="CDD" id="cd14014">
    <property type="entry name" value="STKc_PknB_like"/>
    <property type="match status" value="1"/>
</dbReference>
<dbReference type="RefSeq" id="WP_129080444.1">
    <property type="nucleotide sequence ID" value="NZ_QOUX01000047.1"/>
</dbReference>
<dbReference type="SUPFAM" id="SSF56112">
    <property type="entry name" value="Protein kinase-like (PK-like)"/>
    <property type="match status" value="1"/>
</dbReference>
<evidence type="ECO:0000259" key="1">
    <source>
        <dbReference type="PROSITE" id="PS50011"/>
    </source>
</evidence>
<dbReference type="Proteomes" id="UP000290649">
    <property type="component" value="Unassembled WGS sequence"/>
</dbReference>
<dbReference type="Gene3D" id="1.10.510.10">
    <property type="entry name" value="Transferase(Phosphotransferase) domain 1"/>
    <property type="match status" value="1"/>
</dbReference>
<keyword evidence="2" id="KW-0418">Kinase</keyword>
<name>A0A4Q0VM24_9BACI</name>
<dbReference type="PANTHER" id="PTHR44167">
    <property type="entry name" value="OVARIAN-SPECIFIC SERINE/THREONINE-PROTEIN KINASE LOK-RELATED"/>
    <property type="match status" value="1"/>
</dbReference>
<organism evidence="2 3">
    <name type="scientific">Anaerobacillus alkaliphilus</name>
    <dbReference type="NCBI Taxonomy" id="1548597"/>
    <lineage>
        <taxon>Bacteria</taxon>
        <taxon>Bacillati</taxon>
        <taxon>Bacillota</taxon>
        <taxon>Bacilli</taxon>
        <taxon>Bacillales</taxon>
        <taxon>Bacillaceae</taxon>
        <taxon>Anaerobacillus</taxon>
    </lineage>
</organism>
<evidence type="ECO:0000313" key="3">
    <source>
        <dbReference type="Proteomes" id="UP000290649"/>
    </source>
</evidence>